<reference evidence="1 2" key="1">
    <citation type="journal article" date="2018" name="PLoS Genet.">
        <title>Population sequencing reveals clonal diversity and ancestral inbreeding in the grapevine cultivar Chardonnay.</title>
        <authorList>
            <person name="Roach M.J."/>
            <person name="Johnson D.L."/>
            <person name="Bohlmann J."/>
            <person name="van Vuuren H.J."/>
            <person name="Jones S.J."/>
            <person name="Pretorius I.S."/>
            <person name="Schmidt S.A."/>
            <person name="Borneman A.R."/>
        </authorList>
    </citation>
    <scope>NUCLEOTIDE SEQUENCE [LARGE SCALE GENOMIC DNA]</scope>
    <source>
        <strain evidence="2">cv. Chardonnay</strain>
        <tissue evidence="1">Leaf</tissue>
    </source>
</reference>
<gene>
    <name evidence="1" type="ORF">CK203_060066</name>
</gene>
<evidence type="ECO:0000313" key="2">
    <source>
        <dbReference type="Proteomes" id="UP000288805"/>
    </source>
</evidence>
<proteinExistence type="predicted"/>
<dbReference type="EMBL" id="QGNW01000411">
    <property type="protein sequence ID" value="RVW72578.1"/>
    <property type="molecule type" value="Genomic_DNA"/>
</dbReference>
<evidence type="ECO:0000313" key="1">
    <source>
        <dbReference type="EMBL" id="RVW72578.1"/>
    </source>
</evidence>
<sequence>MDLRCLSGPKVVPNGPSVNQGCQGSQWGQISPSTKVPKIFKQSIDPSTPFFESLAKKSPATMDNLFRQADKYFMLKDDVQMVKVDQDRSN</sequence>
<name>A0A438GK44_VITVI</name>
<comment type="caution">
    <text evidence="1">The sequence shown here is derived from an EMBL/GenBank/DDBJ whole genome shotgun (WGS) entry which is preliminary data.</text>
</comment>
<accession>A0A438GK44</accession>
<organism evidence="1 2">
    <name type="scientific">Vitis vinifera</name>
    <name type="common">Grape</name>
    <dbReference type="NCBI Taxonomy" id="29760"/>
    <lineage>
        <taxon>Eukaryota</taxon>
        <taxon>Viridiplantae</taxon>
        <taxon>Streptophyta</taxon>
        <taxon>Embryophyta</taxon>
        <taxon>Tracheophyta</taxon>
        <taxon>Spermatophyta</taxon>
        <taxon>Magnoliopsida</taxon>
        <taxon>eudicotyledons</taxon>
        <taxon>Gunneridae</taxon>
        <taxon>Pentapetalae</taxon>
        <taxon>rosids</taxon>
        <taxon>Vitales</taxon>
        <taxon>Vitaceae</taxon>
        <taxon>Viteae</taxon>
        <taxon>Vitis</taxon>
    </lineage>
</organism>
<protein>
    <submittedName>
        <fullName evidence="1">Uncharacterized protein</fullName>
    </submittedName>
</protein>
<dbReference type="Proteomes" id="UP000288805">
    <property type="component" value="Unassembled WGS sequence"/>
</dbReference>
<dbReference type="AlphaFoldDB" id="A0A438GK44"/>